<name>A0A3L8Q1Z9_9GAMM</name>
<dbReference type="SUPFAM" id="SSF54427">
    <property type="entry name" value="NTF2-like"/>
    <property type="match status" value="1"/>
</dbReference>
<sequence length="154" mass="18300">MSAQLENSSNPIWLNNIVELYQTLTKQELNKILDVYHEDVVFRDPIHRVVGVDELHEYFQTMYKNTTSCEFDIYETFFDKRNAALYWKMTFINPKINRGNPILVEGHSLIRGQGDKVIYHRDYYDVGEMVYEHVPLLGFMVRKLKRFIGKCKKS</sequence>
<dbReference type="OrthoDB" id="1115105at2"/>
<dbReference type="InterPro" id="IPR032710">
    <property type="entry name" value="NTF2-like_dom_sf"/>
</dbReference>
<comment type="caution">
    <text evidence="2">The sequence shown here is derived from an EMBL/GenBank/DDBJ whole genome shotgun (WGS) entry which is preliminary data.</text>
</comment>
<dbReference type="EMBL" id="QZEI01000001">
    <property type="protein sequence ID" value="RLV61614.1"/>
    <property type="molecule type" value="Genomic_DNA"/>
</dbReference>
<reference evidence="2 3" key="1">
    <citation type="submission" date="2018-09" db="EMBL/GenBank/DDBJ databases">
        <title>Phylogeny of the Shewanellaceae, and recommendation for two new genera, Pseudoshewanella and Parashewanella.</title>
        <authorList>
            <person name="Wang G."/>
        </authorList>
    </citation>
    <scope>NUCLEOTIDE SEQUENCE [LARGE SCALE GENOMIC DNA]</scope>
    <source>
        <strain evidence="2 3">C51</strain>
    </source>
</reference>
<feature type="domain" description="SnoaL-like" evidence="1">
    <location>
        <begin position="19"/>
        <end position="120"/>
    </location>
</feature>
<protein>
    <submittedName>
        <fullName evidence="2">Nuclear transport factor 2 family protein</fullName>
    </submittedName>
</protein>
<gene>
    <name evidence="2" type="ORF">D5018_00405</name>
</gene>
<evidence type="ECO:0000313" key="3">
    <source>
        <dbReference type="Proteomes" id="UP000281474"/>
    </source>
</evidence>
<dbReference type="AlphaFoldDB" id="A0A3L8Q1Z9"/>
<dbReference type="Gene3D" id="3.10.450.50">
    <property type="match status" value="1"/>
</dbReference>
<dbReference type="Pfam" id="PF12680">
    <property type="entry name" value="SnoaL_2"/>
    <property type="match status" value="1"/>
</dbReference>
<evidence type="ECO:0000259" key="1">
    <source>
        <dbReference type="Pfam" id="PF12680"/>
    </source>
</evidence>
<dbReference type="InterPro" id="IPR037401">
    <property type="entry name" value="SnoaL-like"/>
</dbReference>
<proteinExistence type="predicted"/>
<dbReference type="Proteomes" id="UP000281474">
    <property type="component" value="Unassembled WGS sequence"/>
</dbReference>
<keyword evidence="3" id="KW-1185">Reference proteome</keyword>
<evidence type="ECO:0000313" key="2">
    <source>
        <dbReference type="EMBL" id="RLV61614.1"/>
    </source>
</evidence>
<accession>A0A3L8Q1Z9</accession>
<dbReference type="RefSeq" id="WP_121837013.1">
    <property type="nucleotide sequence ID" value="NZ_ML014753.1"/>
</dbReference>
<organism evidence="2 3">
    <name type="scientific">Parashewanella curva</name>
    <dbReference type="NCBI Taxonomy" id="2338552"/>
    <lineage>
        <taxon>Bacteria</taxon>
        <taxon>Pseudomonadati</taxon>
        <taxon>Pseudomonadota</taxon>
        <taxon>Gammaproteobacteria</taxon>
        <taxon>Alteromonadales</taxon>
        <taxon>Shewanellaceae</taxon>
        <taxon>Parashewanella</taxon>
    </lineage>
</organism>